<gene>
    <name evidence="2" type="ORF">UC3_03153</name>
</gene>
<keyword evidence="3" id="KW-1185">Reference proteome</keyword>
<accession>R3WI81</accession>
<keyword evidence="1" id="KW-0472">Membrane</keyword>
<dbReference type="PATRIC" id="fig|1158610.3.peg.3141"/>
<dbReference type="InterPro" id="IPR036249">
    <property type="entry name" value="Thioredoxin-like_sf"/>
</dbReference>
<feature type="transmembrane region" description="Helical" evidence="1">
    <location>
        <begin position="6"/>
        <end position="26"/>
    </location>
</feature>
<dbReference type="OrthoDB" id="32134at2"/>
<dbReference type="AlphaFoldDB" id="R3WI81"/>
<evidence type="ECO:0000256" key="1">
    <source>
        <dbReference type="SAM" id="Phobius"/>
    </source>
</evidence>
<dbReference type="RefSeq" id="WP_010769787.1">
    <property type="nucleotide sequence ID" value="NZ_ASWE01000001.1"/>
</dbReference>
<dbReference type="SUPFAM" id="SSF52833">
    <property type="entry name" value="Thioredoxin-like"/>
    <property type="match status" value="1"/>
</dbReference>
<dbReference type="STRING" id="154621.RV11_GL000965"/>
<proteinExistence type="predicted"/>
<dbReference type="Proteomes" id="UP000013785">
    <property type="component" value="Unassembled WGS sequence"/>
</dbReference>
<name>R3WI81_9ENTE</name>
<dbReference type="Gene3D" id="3.40.30.10">
    <property type="entry name" value="Glutaredoxin"/>
    <property type="match status" value="1"/>
</dbReference>
<evidence type="ECO:0000313" key="3">
    <source>
        <dbReference type="Proteomes" id="UP000013785"/>
    </source>
</evidence>
<evidence type="ECO:0000313" key="2">
    <source>
        <dbReference type="EMBL" id="EOL41590.1"/>
    </source>
</evidence>
<dbReference type="eggNOG" id="ENOG5032V4I">
    <property type="taxonomic scope" value="Bacteria"/>
</dbReference>
<organism evidence="2 3">
    <name type="scientific">Enterococcus phoeniculicola ATCC BAA-412</name>
    <dbReference type="NCBI Taxonomy" id="1158610"/>
    <lineage>
        <taxon>Bacteria</taxon>
        <taxon>Bacillati</taxon>
        <taxon>Bacillota</taxon>
        <taxon>Bacilli</taxon>
        <taxon>Lactobacillales</taxon>
        <taxon>Enterococcaceae</taxon>
        <taxon>Enterococcus</taxon>
    </lineage>
</organism>
<protein>
    <recommendedName>
        <fullName evidence="4">Thioredoxin-like fold domain-containing protein</fullName>
    </recommendedName>
</protein>
<keyword evidence="1" id="KW-0812">Transmembrane</keyword>
<dbReference type="HOGENOM" id="CLU_1259820_0_0_9"/>
<keyword evidence="1" id="KW-1133">Transmembrane helix</keyword>
<dbReference type="EMBL" id="AJAT01000018">
    <property type="protein sequence ID" value="EOL41590.1"/>
    <property type="molecule type" value="Genomic_DNA"/>
</dbReference>
<sequence length="219" mass="25068">MRKAVVLTVSVSVFIVILLAGAIYLLSKNDVENKFETIQANQALNIKQTGNYYVYFFNQDCGYCKDVEDKIDRKFTNNNLFLVDMKKSENKSFEYNWEEHRKKYDKVVGEVIDGNRKFFTGESEKKYKSPITDKQFGQVSYELVNGDKYVKFDSSANPEAIYAVDMTPRLNVSILNSSGLKIGGTPTLIEVKKGKIVKYMHGYEVNHFLEGENSSVKNQ</sequence>
<comment type="caution">
    <text evidence="2">The sequence shown here is derived from an EMBL/GenBank/DDBJ whole genome shotgun (WGS) entry which is preliminary data.</text>
</comment>
<evidence type="ECO:0008006" key="4">
    <source>
        <dbReference type="Google" id="ProtNLM"/>
    </source>
</evidence>
<reference evidence="2 3" key="1">
    <citation type="submission" date="2013-02" db="EMBL/GenBank/DDBJ databases">
        <title>The Genome Sequence of Enterococcus phoeniculicola BAA-412.</title>
        <authorList>
            <consortium name="The Broad Institute Genome Sequencing Platform"/>
            <consortium name="The Broad Institute Genome Sequencing Center for Infectious Disease"/>
            <person name="Earl A.M."/>
            <person name="Gilmore M.S."/>
            <person name="Lebreton F."/>
            <person name="Walker B."/>
            <person name="Young S.K."/>
            <person name="Zeng Q."/>
            <person name="Gargeya S."/>
            <person name="Fitzgerald M."/>
            <person name="Haas B."/>
            <person name="Abouelleil A."/>
            <person name="Alvarado L."/>
            <person name="Arachchi H.M."/>
            <person name="Berlin A.M."/>
            <person name="Chapman S.B."/>
            <person name="Dewar J."/>
            <person name="Goldberg J."/>
            <person name="Griggs A."/>
            <person name="Gujja S."/>
            <person name="Hansen M."/>
            <person name="Howarth C."/>
            <person name="Imamovic A."/>
            <person name="Larimer J."/>
            <person name="McCowan C."/>
            <person name="Murphy C."/>
            <person name="Neiman D."/>
            <person name="Pearson M."/>
            <person name="Priest M."/>
            <person name="Roberts A."/>
            <person name="Saif S."/>
            <person name="Shea T."/>
            <person name="Sisk P."/>
            <person name="Sykes S."/>
            <person name="Wortman J."/>
            <person name="Nusbaum C."/>
            <person name="Birren B."/>
        </authorList>
    </citation>
    <scope>NUCLEOTIDE SEQUENCE [LARGE SCALE GENOMIC DNA]</scope>
    <source>
        <strain evidence="2 3">ATCC BAA-412</strain>
    </source>
</reference>